<protein>
    <submittedName>
        <fullName evidence="2">Uncharacterized protein</fullName>
    </submittedName>
</protein>
<comment type="caution">
    <text evidence="2">The sequence shown here is derived from an EMBL/GenBank/DDBJ whole genome shotgun (WGS) entry which is preliminary data.</text>
</comment>
<accession>A0A0F9IL40</accession>
<evidence type="ECO:0000313" key="2">
    <source>
        <dbReference type="EMBL" id="KKM32468.1"/>
    </source>
</evidence>
<feature type="region of interest" description="Disordered" evidence="1">
    <location>
        <begin position="251"/>
        <end position="297"/>
    </location>
</feature>
<organism evidence="2">
    <name type="scientific">marine sediment metagenome</name>
    <dbReference type="NCBI Taxonomy" id="412755"/>
    <lineage>
        <taxon>unclassified sequences</taxon>
        <taxon>metagenomes</taxon>
        <taxon>ecological metagenomes</taxon>
    </lineage>
</organism>
<proteinExistence type="predicted"/>
<sequence>MTEIVTQEQSEETAEATEARPDALAQIQSGMKELRGEKSSKETDDASKKTNTEDATDETKTGTDTPSDDGEAEDGGDAAPEPRTFTEGSEEFNEVVDRLSQSRKDKELKPIQDELKTAREKIAELETGGHRASEDDAMTRLESAEKGQLGDEPEVLDIQTTRRNAMTMFREAEDKLKAATKSVGDLEDAEKDHQAWQAILPLLLPDDETAVANVNKLVERLKTATSGEHMDDIMVNVKRELVDLEAARLAQEKAAKKPARQPKAPDSSATTSTAAKQSGRPDPLEQINTAVTEGRKT</sequence>
<feature type="compositionally biased region" description="Acidic residues" evidence="1">
    <location>
        <begin position="66"/>
        <end position="76"/>
    </location>
</feature>
<feature type="compositionally biased region" description="Basic and acidic residues" evidence="1">
    <location>
        <begin position="32"/>
        <end position="61"/>
    </location>
</feature>
<feature type="region of interest" description="Disordered" evidence="1">
    <location>
        <begin position="1"/>
        <end position="114"/>
    </location>
</feature>
<feature type="compositionally biased region" description="Low complexity" evidence="1">
    <location>
        <begin position="261"/>
        <end position="275"/>
    </location>
</feature>
<name>A0A0F9IL40_9ZZZZ</name>
<reference evidence="2" key="1">
    <citation type="journal article" date="2015" name="Nature">
        <title>Complex archaea that bridge the gap between prokaryotes and eukaryotes.</title>
        <authorList>
            <person name="Spang A."/>
            <person name="Saw J.H."/>
            <person name="Jorgensen S.L."/>
            <person name="Zaremba-Niedzwiedzka K."/>
            <person name="Martijn J."/>
            <person name="Lind A.E."/>
            <person name="van Eijk R."/>
            <person name="Schleper C."/>
            <person name="Guy L."/>
            <person name="Ettema T.J."/>
        </authorList>
    </citation>
    <scope>NUCLEOTIDE SEQUENCE</scope>
</reference>
<evidence type="ECO:0000256" key="1">
    <source>
        <dbReference type="SAM" id="MobiDB-lite"/>
    </source>
</evidence>
<dbReference type="AlphaFoldDB" id="A0A0F9IL40"/>
<feature type="compositionally biased region" description="Basic and acidic residues" evidence="1">
    <location>
        <begin position="95"/>
        <end position="114"/>
    </location>
</feature>
<dbReference type="EMBL" id="LAZR01012148">
    <property type="protein sequence ID" value="KKM32468.1"/>
    <property type="molecule type" value="Genomic_DNA"/>
</dbReference>
<gene>
    <name evidence="2" type="ORF">LCGC14_1565760</name>
</gene>